<keyword evidence="2" id="KW-0812">Transmembrane</keyword>
<accession>A0ABX2IZ07</accession>
<reference evidence="4 5" key="1">
    <citation type="submission" date="2020-06" db="EMBL/GenBank/DDBJ databases">
        <title>Sulfitobacter algicola sp. nov., isolated from green algae.</title>
        <authorList>
            <person name="Wang C."/>
        </authorList>
    </citation>
    <scope>NUCLEOTIDE SEQUENCE [LARGE SCALE GENOMIC DNA]</scope>
    <source>
        <strain evidence="4 5">1151</strain>
    </source>
</reference>
<dbReference type="SUPFAM" id="SSF53448">
    <property type="entry name" value="Nucleotide-diphospho-sugar transferases"/>
    <property type="match status" value="1"/>
</dbReference>
<evidence type="ECO:0000256" key="2">
    <source>
        <dbReference type="ARBA" id="ARBA00022692"/>
    </source>
</evidence>
<dbReference type="Pfam" id="PF13704">
    <property type="entry name" value="Glyco_tranf_2_4"/>
    <property type="match status" value="1"/>
</dbReference>
<dbReference type="PANTHER" id="PTHR21461:SF69">
    <property type="entry name" value="GLYCOSYLTRANSFERASE FAMILY 92 PROTEIN"/>
    <property type="match status" value="1"/>
</dbReference>
<proteinExistence type="predicted"/>
<dbReference type="Proteomes" id="UP000777935">
    <property type="component" value="Unassembled WGS sequence"/>
</dbReference>
<evidence type="ECO:0000313" key="4">
    <source>
        <dbReference type="EMBL" id="NSX55914.1"/>
    </source>
</evidence>
<dbReference type="RefSeq" id="WP_174139068.1">
    <property type="nucleotide sequence ID" value="NZ_JABUFE010000009.1"/>
</dbReference>
<comment type="subcellular location">
    <subcellularLocation>
        <location evidence="1">Membrane</location>
        <topology evidence="1">Single-pass membrane protein</topology>
    </subcellularLocation>
</comment>
<keyword evidence="5" id="KW-1185">Reference proteome</keyword>
<comment type="caution">
    <text evidence="4">The sequence shown here is derived from an EMBL/GenBank/DDBJ whole genome shotgun (WGS) entry which is preliminary data.</text>
</comment>
<name>A0ABX2IZ07_9RHOB</name>
<evidence type="ECO:0000256" key="3">
    <source>
        <dbReference type="ARBA" id="ARBA00022989"/>
    </source>
</evidence>
<protein>
    <submittedName>
        <fullName evidence="4">Glycosyltransferase family 2 protein</fullName>
    </submittedName>
</protein>
<keyword evidence="3" id="KW-1133">Transmembrane helix</keyword>
<evidence type="ECO:0000313" key="5">
    <source>
        <dbReference type="Proteomes" id="UP000777935"/>
    </source>
</evidence>
<dbReference type="EMBL" id="JABUFE010000009">
    <property type="protein sequence ID" value="NSX55914.1"/>
    <property type="molecule type" value="Genomic_DNA"/>
</dbReference>
<evidence type="ECO:0000256" key="1">
    <source>
        <dbReference type="ARBA" id="ARBA00004167"/>
    </source>
</evidence>
<sequence length="367" mass="41462">MTASKQKGKGTVVQHNCLISFDLMLSPRILIFTTVCNEGPFLLEWIAHHKALGVTDFLIYSNDCTDGTDTLLNTLHNAGEVTHVPQHAKGKSPQWLALKAAAKHPLMTQADWAMGIDCDEFVNLRAPFHHLQDMITATEADAFVLQWRLFGNSNALQFADAPTTEQFTMAAPERCPFPLMTRFFKTLYRVKDGPFRKPGVHRPKSKRIARWHDGSGRPLTTEFSKAENRIIATMGNAPCAWVQLNHYSLRSTEDFMVKRERGLPNRRNKKIDAAYWAERNFNIVEDLTIQRHRDAAKAHEDRLLSMPSVAQARQQCISAHRSAIETILSNPDEATLFTRLALLKTSTPPDEDIAKILLQRLQHASST</sequence>
<organism evidence="4 5">
    <name type="scientific">Parasulfitobacter algicola</name>
    <dbReference type="NCBI Taxonomy" id="2614809"/>
    <lineage>
        <taxon>Bacteria</taxon>
        <taxon>Pseudomonadati</taxon>
        <taxon>Pseudomonadota</taxon>
        <taxon>Alphaproteobacteria</taxon>
        <taxon>Rhodobacterales</taxon>
        <taxon>Roseobacteraceae</taxon>
        <taxon>Parasulfitobacter</taxon>
    </lineage>
</organism>
<gene>
    <name evidence="4" type="ORF">HRQ87_13995</name>
</gene>
<dbReference type="InterPro" id="IPR029044">
    <property type="entry name" value="Nucleotide-diphossugar_trans"/>
</dbReference>
<dbReference type="PANTHER" id="PTHR21461">
    <property type="entry name" value="GLYCOSYLTRANSFERASE FAMILY 92 PROTEIN"/>
    <property type="match status" value="1"/>
</dbReference>
<keyword evidence="3" id="KW-0472">Membrane</keyword>